<gene>
    <name evidence="2" type="ORF">Ddye_001825</name>
</gene>
<feature type="region of interest" description="Disordered" evidence="1">
    <location>
        <begin position="261"/>
        <end position="305"/>
    </location>
</feature>
<name>A0AAE0CTV4_9ROSI</name>
<organism evidence="2 3">
    <name type="scientific">Dipteronia dyeriana</name>
    <dbReference type="NCBI Taxonomy" id="168575"/>
    <lineage>
        <taxon>Eukaryota</taxon>
        <taxon>Viridiplantae</taxon>
        <taxon>Streptophyta</taxon>
        <taxon>Embryophyta</taxon>
        <taxon>Tracheophyta</taxon>
        <taxon>Spermatophyta</taxon>
        <taxon>Magnoliopsida</taxon>
        <taxon>eudicotyledons</taxon>
        <taxon>Gunneridae</taxon>
        <taxon>Pentapetalae</taxon>
        <taxon>rosids</taxon>
        <taxon>malvids</taxon>
        <taxon>Sapindales</taxon>
        <taxon>Sapindaceae</taxon>
        <taxon>Hippocastanoideae</taxon>
        <taxon>Acereae</taxon>
        <taxon>Dipteronia</taxon>
    </lineage>
</organism>
<evidence type="ECO:0000256" key="1">
    <source>
        <dbReference type="SAM" id="MobiDB-lite"/>
    </source>
</evidence>
<dbReference type="SUPFAM" id="SSF53098">
    <property type="entry name" value="Ribonuclease H-like"/>
    <property type="match status" value="1"/>
</dbReference>
<dbReference type="EMBL" id="JANJYI010000001">
    <property type="protein sequence ID" value="KAK2663251.1"/>
    <property type="molecule type" value="Genomic_DNA"/>
</dbReference>
<evidence type="ECO:0000313" key="2">
    <source>
        <dbReference type="EMBL" id="KAK2663251.1"/>
    </source>
</evidence>
<accession>A0AAE0CTV4</accession>
<reference evidence="2" key="1">
    <citation type="journal article" date="2023" name="Plant J.">
        <title>Genome sequences and population genomics provide insights into the demographic history, inbreeding, and mutation load of two 'living fossil' tree species of Dipteronia.</title>
        <authorList>
            <person name="Feng Y."/>
            <person name="Comes H.P."/>
            <person name="Chen J."/>
            <person name="Zhu S."/>
            <person name="Lu R."/>
            <person name="Zhang X."/>
            <person name="Li P."/>
            <person name="Qiu J."/>
            <person name="Olsen K.M."/>
            <person name="Qiu Y."/>
        </authorList>
    </citation>
    <scope>NUCLEOTIDE SEQUENCE</scope>
    <source>
        <strain evidence="2">KIB01</strain>
    </source>
</reference>
<keyword evidence="3" id="KW-1185">Reference proteome</keyword>
<dbReference type="Proteomes" id="UP001280121">
    <property type="component" value="Unassembled WGS sequence"/>
</dbReference>
<protein>
    <submittedName>
        <fullName evidence="2">Uncharacterized protein</fullName>
    </submittedName>
</protein>
<evidence type="ECO:0000313" key="3">
    <source>
        <dbReference type="Proteomes" id="UP001280121"/>
    </source>
</evidence>
<feature type="compositionally biased region" description="Acidic residues" evidence="1">
    <location>
        <begin position="267"/>
        <end position="283"/>
    </location>
</feature>
<comment type="caution">
    <text evidence="2">The sequence shown here is derived from an EMBL/GenBank/DDBJ whole genome shotgun (WGS) entry which is preliminary data.</text>
</comment>
<sequence>MYDVGIPFIVVKYHIFNAFCETVGQYGPAVKSLTYHEVRVPLLKSEVDFTHENLKRGSVFVEFVDASEYAKTEDIFKLKRMKQPFERAIMINNYINSRTGVVNLLMKYTNMKELLRLVKTRFATAFIALSRIHSQKANLIRMFISDKWVKEARVKKFMAKEVIARSFGGNEIDEVANGLYTCIERLVPNVETRCAIDLKLSKYKKVEGLFGSPMCVRVRGKKSSDEDNLTWNDVAPAAGVGESSYRFRAREAFLSRVPQVRPTNQLLDEEESEEEIEGPDEGEQLQQEELQEGIGEDDLEFNFDV</sequence>
<dbReference type="AlphaFoldDB" id="A0AAE0CTV4"/>
<feature type="compositionally biased region" description="Acidic residues" evidence="1">
    <location>
        <begin position="289"/>
        <end position="305"/>
    </location>
</feature>
<dbReference type="InterPro" id="IPR012337">
    <property type="entry name" value="RNaseH-like_sf"/>
</dbReference>
<proteinExistence type="predicted"/>